<comment type="similarity">
    <text evidence="2 9">Belongs to the arsenical resistance-3 (ACR3) (TC 2.A.59) family.</text>
</comment>
<dbReference type="Pfam" id="PF01758">
    <property type="entry name" value="SBF"/>
    <property type="match status" value="1"/>
</dbReference>
<sequence length="404" mass="45410">MSNTEVAAERSRWNVLLQTAKRLSVLDLLLPFTILLCIIIGVVISVYVPSSRNAFDPEQHGSFVGVSIPLAIGMIVMMVPPICKVPWESIHVFLKRRYVFKQLMISLALNWLVGPFLMTALSWMVLFKYEEYRQGIIMIGVARCIAMVLIWNQIAGGDNDLCVIIVVMNSILQMILYAPMATLLCYVISGQRAPVPNSEIYQEVAKSVGAFLGIPIGVGIGMRLGLIFMLGKQQYEKKALKFISPWAMIGFHYTLLVIFISRGYQFIHQIGQAILCFIPLILYFLIAWFLTFGLMRLLSADKKPVEGEKCDCDESLLSKDFWGKNTCSADYATTMTQCFTMASNNFELSLAVAISLYGNDSKQAIAATFGPLLEVPVLLLLALQANYFKRLFIWRSEEDDRLAF</sequence>
<dbReference type="GO" id="GO:0005886">
    <property type="term" value="C:plasma membrane"/>
    <property type="evidence" value="ECO:0007669"/>
    <property type="project" value="UniProtKB-SubCell"/>
</dbReference>
<evidence type="ECO:0000256" key="9">
    <source>
        <dbReference type="PIRNR" id="PIRNR005508"/>
    </source>
</evidence>
<dbReference type="GO" id="GO:0015297">
    <property type="term" value="F:antiporter activity"/>
    <property type="evidence" value="ECO:0007669"/>
    <property type="project" value="UniProtKB-UniRule"/>
</dbReference>
<dbReference type="AlphaFoldDB" id="A0A7G3ZHV6"/>
<dbReference type="KEGG" id="tgb:HG536_0D06150"/>
<dbReference type="InterPro" id="IPR038770">
    <property type="entry name" value="Na+/solute_symporter_sf"/>
</dbReference>
<keyword evidence="4 9" id="KW-1003">Cell membrane</keyword>
<evidence type="ECO:0000256" key="10">
    <source>
        <dbReference type="SAM" id="Phobius"/>
    </source>
</evidence>
<organism evidence="11 12">
    <name type="scientific">Torulaspora globosa</name>
    <dbReference type="NCBI Taxonomy" id="48254"/>
    <lineage>
        <taxon>Eukaryota</taxon>
        <taxon>Fungi</taxon>
        <taxon>Dikarya</taxon>
        <taxon>Ascomycota</taxon>
        <taxon>Saccharomycotina</taxon>
        <taxon>Saccharomycetes</taxon>
        <taxon>Saccharomycetales</taxon>
        <taxon>Saccharomycetaceae</taxon>
        <taxon>Torulaspora</taxon>
    </lineage>
</organism>
<feature type="transmembrane region" description="Helical" evidence="10">
    <location>
        <begin position="60"/>
        <end position="82"/>
    </location>
</feature>
<evidence type="ECO:0000256" key="4">
    <source>
        <dbReference type="ARBA" id="ARBA00022475"/>
    </source>
</evidence>
<feature type="transmembrane region" description="Helical" evidence="10">
    <location>
        <begin position="28"/>
        <end position="48"/>
    </location>
</feature>
<accession>A0A7G3ZHV6</accession>
<dbReference type="GO" id="GO:0015104">
    <property type="term" value="F:antimonite transmembrane transporter activity"/>
    <property type="evidence" value="ECO:0007669"/>
    <property type="project" value="TreeGrafter"/>
</dbReference>
<dbReference type="OrthoDB" id="187348at2759"/>
<evidence type="ECO:0000256" key="1">
    <source>
        <dbReference type="ARBA" id="ARBA00004651"/>
    </source>
</evidence>
<dbReference type="GeneID" id="59326260"/>
<reference evidence="11 12" key="1">
    <citation type="submission" date="2020-06" db="EMBL/GenBank/DDBJ databases">
        <title>The yeast mating-type switching endonuclease HO is a domesticated member of an unorthodox homing genetic element family.</title>
        <authorList>
            <person name="Coughlan A.Y."/>
            <person name="Lombardi L."/>
            <person name="Braun-Galleani S."/>
            <person name="Martos A.R."/>
            <person name="Galeote V."/>
            <person name="Bigey F."/>
            <person name="Dequin S."/>
            <person name="Byrne K.P."/>
            <person name="Wolfe K.H."/>
        </authorList>
    </citation>
    <scope>NUCLEOTIDE SEQUENCE [LARGE SCALE GENOMIC DNA]</scope>
    <source>
        <strain evidence="11 12">CBS764</strain>
    </source>
</reference>
<dbReference type="GO" id="GO:0046685">
    <property type="term" value="P:response to arsenic-containing substance"/>
    <property type="evidence" value="ECO:0007669"/>
    <property type="project" value="UniProtKB-KW"/>
</dbReference>
<feature type="transmembrane region" description="Helical" evidence="10">
    <location>
        <begin position="209"/>
        <end position="230"/>
    </location>
</feature>
<feature type="transmembrane region" description="Helical" evidence="10">
    <location>
        <begin position="242"/>
        <end position="264"/>
    </location>
</feature>
<evidence type="ECO:0000313" key="12">
    <source>
        <dbReference type="Proteomes" id="UP000515788"/>
    </source>
</evidence>
<protein>
    <recommendedName>
        <fullName evidence="13">Arsenical-resistance protein</fullName>
    </recommendedName>
</protein>
<evidence type="ECO:0000256" key="3">
    <source>
        <dbReference type="ARBA" id="ARBA00022448"/>
    </source>
</evidence>
<evidence type="ECO:0000256" key="8">
    <source>
        <dbReference type="ARBA" id="ARBA00023136"/>
    </source>
</evidence>
<keyword evidence="3 9" id="KW-0813">Transport</keyword>
<proteinExistence type="inferred from homology"/>
<feature type="transmembrane region" description="Helical" evidence="10">
    <location>
        <begin position="270"/>
        <end position="294"/>
    </location>
</feature>
<feature type="transmembrane region" description="Helical" evidence="10">
    <location>
        <begin position="163"/>
        <end position="189"/>
    </location>
</feature>
<dbReference type="Gene3D" id="1.20.1530.20">
    <property type="match status" value="1"/>
</dbReference>
<dbReference type="InterPro" id="IPR004706">
    <property type="entry name" value="Arsenical-R_Acr3"/>
</dbReference>
<dbReference type="PIRSF" id="PIRSF005508">
    <property type="entry name" value="Acr3"/>
    <property type="match status" value="1"/>
</dbReference>
<dbReference type="PANTHER" id="PTHR43057:SF1">
    <property type="entry name" value="ARSENICAL-RESISTANCE PROTEIN 3"/>
    <property type="match status" value="1"/>
</dbReference>
<dbReference type="NCBIfam" id="TIGR00832">
    <property type="entry name" value="acr3"/>
    <property type="match status" value="1"/>
</dbReference>
<keyword evidence="6" id="KW-0059">Arsenical resistance</keyword>
<keyword evidence="7 9" id="KW-1133">Transmembrane helix</keyword>
<dbReference type="InterPro" id="IPR002657">
    <property type="entry name" value="BilAc:Na_symport/Acr3"/>
</dbReference>
<dbReference type="FunFam" id="1.20.1530.20:FF:000009">
    <property type="entry name" value="Arsenite transporter, ACR3 family"/>
    <property type="match status" value="1"/>
</dbReference>
<evidence type="ECO:0008006" key="13">
    <source>
        <dbReference type="Google" id="ProtNLM"/>
    </source>
</evidence>
<keyword evidence="5 9" id="KW-0812">Transmembrane</keyword>
<name>A0A7G3ZHV6_9SACH</name>
<dbReference type="Proteomes" id="UP000515788">
    <property type="component" value="Chromosome 4"/>
</dbReference>
<dbReference type="EMBL" id="CP059249">
    <property type="protein sequence ID" value="QLL33092.1"/>
    <property type="molecule type" value="Genomic_DNA"/>
</dbReference>
<dbReference type="PANTHER" id="PTHR43057">
    <property type="entry name" value="ARSENITE EFFLUX TRANSPORTER"/>
    <property type="match status" value="1"/>
</dbReference>
<evidence type="ECO:0000313" key="11">
    <source>
        <dbReference type="EMBL" id="QLL33092.1"/>
    </source>
</evidence>
<keyword evidence="8 9" id="KW-0472">Membrane</keyword>
<evidence type="ECO:0000256" key="2">
    <source>
        <dbReference type="ARBA" id="ARBA00010110"/>
    </source>
</evidence>
<feature type="transmembrane region" description="Helical" evidence="10">
    <location>
        <begin position="103"/>
        <end position="126"/>
    </location>
</feature>
<evidence type="ECO:0000256" key="6">
    <source>
        <dbReference type="ARBA" id="ARBA00022849"/>
    </source>
</evidence>
<evidence type="ECO:0000256" key="7">
    <source>
        <dbReference type="ARBA" id="ARBA00022989"/>
    </source>
</evidence>
<keyword evidence="12" id="KW-1185">Reference proteome</keyword>
<feature type="transmembrane region" description="Helical" evidence="10">
    <location>
        <begin position="132"/>
        <end position="151"/>
    </location>
</feature>
<evidence type="ECO:0000256" key="5">
    <source>
        <dbReference type="ARBA" id="ARBA00022692"/>
    </source>
</evidence>
<comment type="subcellular location">
    <subcellularLocation>
        <location evidence="1 9">Cell membrane</location>
        <topology evidence="1 9">Multi-pass membrane protein</topology>
    </subcellularLocation>
</comment>
<gene>
    <name evidence="11" type="ORF">HG536_0D06150</name>
</gene>
<dbReference type="GO" id="GO:0015105">
    <property type="term" value="F:arsenite transmembrane transporter activity"/>
    <property type="evidence" value="ECO:0007669"/>
    <property type="project" value="TreeGrafter"/>
</dbReference>
<dbReference type="RefSeq" id="XP_037139766.1">
    <property type="nucleotide sequence ID" value="XM_037283870.1"/>
</dbReference>